<comment type="caution">
    <text evidence="2">The sequence shown here is derived from an EMBL/GenBank/DDBJ whole genome shotgun (WGS) entry which is preliminary data.</text>
</comment>
<sequence>MQPAFLPGALAVLIGALIAGLDRTPQLIAAQPTIAPSLARAVDNQCVTAAVDAWAETSGLQVPAWTCRNATVAFAVSQAQAEATCFHTCQPQNEVRPSPWHIRRCHHHLHHVLPVAAGVLARDPQLSGPPQGVHRGT</sequence>
<keyword evidence="1" id="KW-0732">Signal</keyword>
<organism evidence="2 3">
    <name type="scientific">Haematococcus lacustris</name>
    <name type="common">Green alga</name>
    <name type="synonym">Haematococcus pluvialis</name>
    <dbReference type="NCBI Taxonomy" id="44745"/>
    <lineage>
        <taxon>Eukaryota</taxon>
        <taxon>Viridiplantae</taxon>
        <taxon>Chlorophyta</taxon>
        <taxon>core chlorophytes</taxon>
        <taxon>Chlorophyceae</taxon>
        <taxon>CS clade</taxon>
        <taxon>Chlamydomonadales</taxon>
        <taxon>Haematococcaceae</taxon>
        <taxon>Haematococcus</taxon>
    </lineage>
</organism>
<feature type="chain" id="PRO_5025390420" evidence="1">
    <location>
        <begin position="31"/>
        <end position="137"/>
    </location>
</feature>
<dbReference type="Proteomes" id="UP000485058">
    <property type="component" value="Unassembled WGS sequence"/>
</dbReference>
<evidence type="ECO:0000313" key="3">
    <source>
        <dbReference type="Proteomes" id="UP000485058"/>
    </source>
</evidence>
<accession>A0A699YEW8</accession>
<keyword evidence="3" id="KW-1185">Reference proteome</keyword>
<evidence type="ECO:0000313" key="2">
    <source>
        <dbReference type="EMBL" id="GFH05626.1"/>
    </source>
</evidence>
<gene>
    <name evidence="2" type="ORF">HaLaN_00124</name>
</gene>
<feature type="signal peptide" evidence="1">
    <location>
        <begin position="1"/>
        <end position="30"/>
    </location>
</feature>
<protein>
    <submittedName>
        <fullName evidence="2">Uncharacterized protein</fullName>
    </submittedName>
</protein>
<dbReference type="AlphaFoldDB" id="A0A699YEW8"/>
<proteinExistence type="predicted"/>
<evidence type="ECO:0000256" key="1">
    <source>
        <dbReference type="SAM" id="SignalP"/>
    </source>
</evidence>
<name>A0A699YEW8_HAELA</name>
<reference evidence="2 3" key="1">
    <citation type="submission" date="2020-02" db="EMBL/GenBank/DDBJ databases">
        <title>Draft genome sequence of Haematococcus lacustris strain NIES-144.</title>
        <authorList>
            <person name="Morimoto D."/>
            <person name="Nakagawa S."/>
            <person name="Yoshida T."/>
            <person name="Sawayama S."/>
        </authorList>
    </citation>
    <scope>NUCLEOTIDE SEQUENCE [LARGE SCALE GENOMIC DNA]</scope>
    <source>
        <strain evidence="2 3">NIES-144</strain>
    </source>
</reference>
<dbReference type="EMBL" id="BLLF01000004">
    <property type="protein sequence ID" value="GFH05626.1"/>
    <property type="molecule type" value="Genomic_DNA"/>
</dbReference>